<dbReference type="InterPro" id="IPR043760">
    <property type="entry name" value="PycTM_dom"/>
</dbReference>
<feature type="transmembrane region" description="Helical" evidence="8">
    <location>
        <begin position="364"/>
        <end position="387"/>
    </location>
</feature>
<keyword evidence="4" id="KW-0547">Nucleotide-binding</keyword>
<dbReference type="GO" id="GO:0000166">
    <property type="term" value="F:nucleotide binding"/>
    <property type="evidence" value="ECO:0007669"/>
    <property type="project" value="UniProtKB-KW"/>
</dbReference>
<keyword evidence="7 8" id="KW-0472">Membrane</keyword>
<evidence type="ECO:0000259" key="9">
    <source>
        <dbReference type="Pfam" id="PF18967"/>
    </source>
</evidence>
<dbReference type="Proteomes" id="UP000426027">
    <property type="component" value="Chromosome"/>
</dbReference>
<evidence type="ECO:0000256" key="5">
    <source>
        <dbReference type="ARBA" id="ARBA00022989"/>
    </source>
</evidence>
<feature type="transmembrane region" description="Helical" evidence="8">
    <location>
        <begin position="270"/>
        <end position="291"/>
    </location>
</feature>
<dbReference type="RefSeq" id="WP_157475921.1">
    <property type="nucleotide sequence ID" value="NZ_CP046566.1"/>
</dbReference>
<accession>A0A6I6GIT0</accession>
<protein>
    <recommendedName>
        <fullName evidence="9">Pycsar effector protein domain-containing protein</fullName>
    </recommendedName>
</protein>
<dbReference type="EMBL" id="CP046566">
    <property type="protein sequence ID" value="QGW26792.1"/>
    <property type="molecule type" value="Genomic_DNA"/>
</dbReference>
<keyword evidence="6" id="KW-0051">Antiviral defense</keyword>
<name>A0A6I6GIT0_9BACT</name>
<gene>
    <name evidence="10" type="ORF">GLV81_00560</name>
</gene>
<dbReference type="GO" id="GO:0005886">
    <property type="term" value="C:plasma membrane"/>
    <property type="evidence" value="ECO:0007669"/>
    <property type="project" value="UniProtKB-SubCell"/>
</dbReference>
<dbReference type="AlphaFoldDB" id="A0A6I6GIT0"/>
<sequence length="388" mass="45271">MELEALRQATAAHIQQLYQQQQTADLCYHHHGYLTQTVERIRLIAAANHTPYETMLIAELAAWFHALGFLQRQTEHPESFGAMLAKEWLHQQQVPEATTQQITQCILAAYDLPAQPTEAQLLLHDAIHFDYGSADWDIKSKLLQQEMEWLQHRSISSREWKMLQLGMLEKHQYHTPFAQQTLEPVKRFHLEQLHKSLGKKNLKKEEEQQQQPYANVSRGVETMFRLLIRTNFDLTGRADTKANILISINTIIVSVLFTTVAARIDEFPYLRIPVIVMTVCNLSTIVLALLATIPRRGRKPYWDMHNEPKTDLLYFGNYTRMTREEYHAEMFKMIANPEAVYTYMMDMNHDMGHALKKTYRYLNAAYYVFLFGFVVSVILFGVALLYFK</sequence>
<evidence type="ECO:0000256" key="3">
    <source>
        <dbReference type="ARBA" id="ARBA00022692"/>
    </source>
</evidence>
<evidence type="ECO:0000313" key="11">
    <source>
        <dbReference type="Proteomes" id="UP000426027"/>
    </source>
</evidence>
<feature type="transmembrane region" description="Helical" evidence="8">
    <location>
        <begin position="244"/>
        <end position="264"/>
    </location>
</feature>
<keyword evidence="11" id="KW-1185">Reference proteome</keyword>
<proteinExistence type="predicted"/>
<dbReference type="KEGG" id="fls:GLV81_00560"/>
<keyword evidence="2" id="KW-1003">Cell membrane</keyword>
<evidence type="ECO:0000256" key="1">
    <source>
        <dbReference type="ARBA" id="ARBA00004236"/>
    </source>
</evidence>
<organism evidence="10 11">
    <name type="scientific">Phnomibacter ginsenosidimutans</name>
    <dbReference type="NCBI Taxonomy" id="2676868"/>
    <lineage>
        <taxon>Bacteria</taxon>
        <taxon>Pseudomonadati</taxon>
        <taxon>Bacteroidota</taxon>
        <taxon>Chitinophagia</taxon>
        <taxon>Chitinophagales</taxon>
        <taxon>Chitinophagaceae</taxon>
        <taxon>Phnomibacter</taxon>
    </lineage>
</organism>
<dbReference type="Pfam" id="PF18967">
    <property type="entry name" value="PycTM"/>
    <property type="match status" value="1"/>
</dbReference>
<dbReference type="GO" id="GO:0051607">
    <property type="term" value="P:defense response to virus"/>
    <property type="evidence" value="ECO:0007669"/>
    <property type="project" value="UniProtKB-KW"/>
</dbReference>
<keyword evidence="3 8" id="KW-0812">Transmembrane</keyword>
<evidence type="ECO:0000256" key="6">
    <source>
        <dbReference type="ARBA" id="ARBA00023118"/>
    </source>
</evidence>
<evidence type="ECO:0000256" key="8">
    <source>
        <dbReference type="SAM" id="Phobius"/>
    </source>
</evidence>
<dbReference type="Gene3D" id="1.10.3210.10">
    <property type="entry name" value="Hypothetical protein af1432"/>
    <property type="match status" value="1"/>
</dbReference>
<reference evidence="10 11" key="1">
    <citation type="submission" date="2019-11" db="EMBL/GenBank/DDBJ databases">
        <authorList>
            <person name="Im W.T."/>
        </authorList>
    </citation>
    <scope>NUCLEOTIDE SEQUENCE [LARGE SCALE GENOMIC DNA]</scope>
    <source>
        <strain evidence="10 11">SB-02</strain>
    </source>
</reference>
<dbReference type="SUPFAM" id="SSF109604">
    <property type="entry name" value="HD-domain/PDEase-like"/>
    <property type="match status" value="1"/>
</dbReference>
<keyword evidence="5 8" id="KW-1133">Transmembrane helix</keyword>
<evidence type="ECO:0000256" key="2">
    <source>
        <dbReference type="ARBA" id="ARBA00022475"/>
    </source>
</evidence>
<evidence type="ECO:0000256" key="4">
    <source>
        <dbReference type="ARBA" id="ARBA00022741"/>
    </source>
</evidence>
<evidence type="ECO:0000256" key="7">
    <source>
        <dbReference type="ARBA" id="ARBA00023136"/>
    </source>
</evidence>
<evidence type="ECO:0000313" key="10">
    <source>
        <dbReference type="EMBL" id="QGW26792.1"/>
    </source>
</evidence>
<comment type="subcellular location">
    <subcellularLocation>
        <location evidence="1">Cell membrane</location>
    </subcellularLocation>
</comment>
<feature type="domain" description="Pycsar effector protein" evidence="9">
    <location>
        <begin position="230"/>
        <end position="380"/>
    </location>
</feature>